<dbReference type="PANTHER" id="PTHR23517:SF15">
    <property type="entry name" value="PROTON-DEPENDENT OLIGOPEPTIDE FAMILY TRANSPORT PROTEIN"/>
    <property type="match status" value="1"/>
</dbReference>
<keyword evidence="2" id="KW-0813">Transport</keyword>
<sequence length="387" mass="43479">AVFLSGTGLNVTCINCLLTQFFKPHDKRREKAFLWNYSGMNIGFLIGFTLSGFFEKTADYSNLLFIGAASNILTFIIVLSTWKVLKDKKTFFSFLNIKKRFLFRIFGLLMIGSIITALIWLLRYSSFSNKMILIAGAIMVFVIVFFALKQSTVIAKEKMWAFLILCFMALCFWTLYMTAPMGLILFIENNVNRNVLGFTIQPQWALNINTVIIIIGGPLMAILYNRLRKKGFNITIPIQFTLSLFLIGLGFVLLAVSITFADSKGFISFRWIVFSYILQSIGELCIGPIGYAMIGQLIPHKIQNIMMGTWMMLTGVAAIFANIFTKMAIGVSKSTDPLITNPSFFKTFIILGVSTVIAGIITLCIVPFLHKLIKEKKHPSETSSIPV</sequence>
<dbReference type="PANTHER" id="PTHR23517">
    <property type="entry name" value="RESISTANCE PROTEIN MDTM, PUTATIVE-RELATED-RELATED"/>
    <property type="match status" value="1"/>
</dbReference>
<protein>
    <recommendedName>
        <fullName evidence="9">Major facilitator superfamily (MFS) profile domain-containing protein</fullName>
    </recommendedName>
</protein>
<feature type="transmembrane region" description="Helical" evidence="7">
    <location>
        <begin position="273"/>
        <end position="293"/>
    </location>
</feature>
<dbReference type="Pfam" id="PF00854">
    <property type="entry name" value="PTR2"/>
    <property type="match status" value="1"/>
</dbReference>
<evidence type="ECO:0008006" key="9">
    <source>
        <dbReference type="Google" id="ProtNLM"/>
    </source>
</evidence>
<dbReference type="GO" id="GO:0005886">
    <property type="term" value="C:plasma membrane"/>
    <property type="evidence" value="ECO:0007669"/>
    <property type="project" value="UniProtKB-SubCell"/>
</dbReference>
<gene>
    <name evidence="8" type="ORF">LCGC14_1913370</name>
</gene>
<keyword evidence="5 7" id="KW-1133">Transmembrane helix</keyword>
<comment type="subcellular location">
    <subcellularLocation>
        <location evidence="1">Cell membrane</location>
        <topology evidence="1">Multi-pass membrane protein</topology>
    </subcellularLocation>
</comment>
<feature type="non-terminal residue" evidence="8">
    <location>
        <position position="1"/>
    </location>
</feature>
<dbReference type="InterPro" id="IPR005279">
    <property type="entry name" value="Dipep/tripep_permease"/>
</dbReference>
<dbReference type="GO" id="GO:0015833">
    <property type="term" value="P:peptide transport"/>
    <property type="evidence" value="ECO:0007669"/>
    <property type="project" value="InterPro"/>
</dbReference>
<dbReference type="InterPro" id="IPR050171">
    <property type="entry name" value="MFS_Transporters"/>
</dbReference>
<feature type="transmembrane region" description="Helical" evidence="7">
    <location>
        <begin position="60"/>
        <end position="80"/>
    </location>
</feature>
<dbReference type="NCBIfam" id="TIGR00924">
    <property type="entry name" value="yjdL_sub1_fam"/>
    <property type="match status" value="1"/>
</dbReference>
<dbReference type="Gene3D" id="1.20.1250.20">
    <property type="entry name" value="MFS general substrate transporter like domains"/>
    <property type="match status" value="1"/>
</dbReference>
<evidence type="ECO:0000256" key="3">
    <source>
        <dbReference type="ARBA" id="ARBA00022475"/>
    </source>
</evidence>
<accession>A0A0F9IQY5</accession>
<evidence type="ECO:0000256" key="7">
    <source>
        <dbReference type="SAM" id="Phobius"/>
    </source>
</evidence>
<feature type="transmembrane region" description="Helical" evidence="7">
    <location>
        <begin position="101"/>
        <end position="121"/>
    </location>
</feature>
<dbReference type="SUPFAM" id="SSF103473">
    <property type="entry name" value="MFS general substrate transporter"/>
    <property type="match status" value="2"/>
</dbReference>
<keyword evidence="6 7" id="KW-0472">Membrane</keyword>
<keyword evidence="3" id="KW-1003">Cell membrane</keyword>
<dbReference type="InterPro" id="IPR000109">
    <property type="entry name" value="POT_fam"/>
</dbReference>
<evidence type="ECO:0000256" key="6">
    <source>
        <dbReference type="ARBA" id="ARBA00023136"/>
    </source>
</evidence>
<feature type="transmembrane region" description="Helical" evidence="7">
    <location>
        <begin position="160"/>
        <end position="184"/>
    </location>
</feature>
<evidence type="ECO:0000256" key="1">
    <source>
        <dbReference type="ARBA" id="ARBA00004651"/>
    </source>
</evidence>
<evidence type="ECO:0000256" key="2">
    <source>
        <dbReference type="ARBA" id="ARBA00022448"/>
    </source>
</evidence>
<comment type="caution">
    <text evidence="8">The sequence shown here is derived from an EMBL/GenBank/DDBJ whole genome shotgun (WGS) entry which is preliminary data.</text>
</comment>
<dbReference type="AlphaFoldDB" id="A0A0F9IQY5"/>
<keyword evidence="4 7" id="KW-0812">Transmembrane</keyword>
<evidence type="ECO:0000256" key="4">
    <source>
        <dbReference type="ARBA" id="ARBA00022692"/>
    </source>
</evidence>
<feature type="transmembrane region" description="Helical" evidence="7">
    <location>
        <begin position="305"/>
        <end position="324"/>
    </location>
</feature>
<reference evidence="8" key="1">
    <citation type="journal article" date="2015" name="Nature">
        <title>Complex archaea that bridge the gap between prokaryotes and eukaryotes.</title>
        <authorList>
            <person name="Spang A."/>
            <person name="Saw J.H."/>
            <person name="Jorgensen S.L."/>
            <person name="Zaremba-Niedzwiedzka K."/>
            <person name="Martijn J."/>
            <person name="Lind A.E."/>
            <person name="van Eijk R."/>
            <person name="Schleper C."/>
            <person name="Guy L."/>
            <person name="Ettema T.J."/>
        </authorList>
    </citation>
    <scope>NUCLEOTIDE SEQUENCE</scope>
</reference>
<dbReference type="InterPro" id="IPR036259">
    <property type="entry name" value="MFS_trans_sf"/>
</dbReference>
<evidence type="ECO:0000256" key="5">
    <source>
        <dbReference type="ARBA" id="ARBA00022989"/>
    </source>
</evidence>
<evidence type="ECO:0000313" key="8">
    <source>
        <dbReference type="EMBL" id="KKL89572.1"/>
    </source>
</evidence>
<feature type="transmembrane region" description="Helical" evidence="7">
    <location>
        <begin position="344"/>
        <end position="369"/>
    </location>
</feature>
<feature type="transmembrane region" description="Helical" evidence="7">
    <location>
        <begin position="236"/>
        <end position="261"/>
    </location>
</feature>
<feature type="transmembrane region" description="Helical" evidence="7">
    <location>
        <begin position="204"/>
        <end position="224"/>
    </location>
</feature>
<dbReference type="GO" id="GO:1904680">
    <property type="term" value="F:peptide transmembrane transporter activity"/>
    <property type="evidence" value="ECO:0007669"/>
    <property type="project" value="InterPro"/>
</dbReference>
<name>A0A0F9IQY5_9ZZZZ</name>
<dbReference type="EMBL" id="LAZR01020250">
    <property type="protein sequence ID" value="KKL89572.1"/>
    <property type="molecule type" value="Genomic_DNA"/>
</dbReference>
<organism evidence="8">
    <name type="scientific">marine sediment metagenome</name>
    <dbReference type="NCBI Taxonomy" id="412755"/>
    <lineage>
        <taxon>unclassified sequences</taxon>
        <taxon>metagenomes</taxon>
        <taxon>ecological metagenomes</taxon>
    </lineage>
</organism>
<feature type="transmembrane region" description="Helical" evidence="7">
    <location>
        <begin position="127"/>
        <end position="148"/>
    </location>
</feature>
<proteinExistence type="predicted"/>
<feature type="transmembrane region" description="Helical" evidence="7">
    <location>
        <begin position="33"/>
        <end position="54"/>
    </location>
</feature>